<dbReference type="Pfam" id="PF12762">
    <property type="entry name" value="DDE_Tnp_IS1595"/>
    <property type="match status" value="1"/>
</dbReference>
<gene>
    <name evidence="3" type="ORF">MNOR_LOCUS8071</name>
</gene>
<dbReference type="EMBL" id="CAXKWB010003670">
    <property type="protein sequence ID" value="CAL4069823.1"/>
    <property type="molecule type" value="Genomic_DNA"/>
</dbReference>
<feature type="domain" description="ISXO2-like transposase" evidence="2">
    <location>
        <begin position="420"/>
        <end position="569"/>
    </location>
</feature>
<comment type="caution">
    <text evidence="3">The sequence shown here is derived from an EMBL/GenBank/DDBJ whole genome shotgun (WGS) entry which is preliminary data.</text>
</comment>
<feature type="compositionally biased region" description="Polar residues" evidence="1">
    <location>
        <begin position="153"/>
        <end position="163"/>
    </location>
</feature>
<name>A0AAV2Q5P5_MEGNR</name>
<keyword evidence="4" id="KW-1185">Reference proteome</keyword>
<accession>A0AAV2Q5P5</accession>
<dbReference type="Proteomes" id="UP001497623">
    <property type="component" value="Unassembled WGS sequence"/>
</dbReference>
<evidence type="ECO:0000313" key="4">
    <source>
        <dbReference type="Proteomes" id="UP001497623"/>
    </source>
</evidence>
<dbReference type="PANTHER" id="PTHR47163">
    <property type="entry name" value="DDE_TNP_IS1595 DOMAIN-CONTAINING PROTEIN"/>
    <property type="match status" value="1"/>
</dbReference>
<dbReference type="PANTHER" id="PTHR47163:SF2">
    <property type="entry name" value="SI:DKEY-17M8.2"/>
    <property type="match status" value="1"/>
</dbReference>
<feature type="region of interest" description="Disordered" evidence="1">
    <location>
        <begin position="598"/>
        <end position="623"/>
    </location>
</feature>
<feature type="region of interest" description="Disordered" evidence="1">
    <location>
        <begin position="37"/>
        <end position="60"/>
    </location>
</feature>
<evidence type="ECO:0000256" key="1">
    <source>
        <dbReference type="SAM" id="MobiDB-lite"/>
    </source>
</evidence>
<reference evidence="3 4" key="1">
    <citation type="submission" date="2024-05" db="EMBL/GenBank/DDBJ databases">
        <authorList>
            <person name="Wallberg A."/>
        </authorList>
    </citation>
    <scope>NUCLEOTIDE SEQUENCE [LARGE SCALE GENOMIC DNA]</scope>
</reference>
<dbReference type="AlphaFoldDB" id="A0AAV2Q5P5"/>
<evidence type="ECO:0000259" key="2">
    <source>
        <dbReference type="SMART" id="SM01126"/>
    </source>
</evidence>
<feature type="compositionally biased region" description="Basic and acidic residues" evidence="1">
    <location>
        <begin position="134"/>
        <end position="152"/>
    </location>
</feature>
<evidence type="ECO:0000313" key="3">
    <source>
        <dbReference type="EMBL" id="CAL4069823.1"/>
    </source>
</evidence>
<feature type="domain" description="ISXO2-like transposase" evidence="2">
    <location>
        <begin position="850"/>
        <end position="995"/>
    </location>
</feature>
<dbReference type="SMART" id="SM01126">
    <property type="entry name" value="DDE_Tnp_IS1595"/>
    <property type="match status" value="2"/>
</dbReference>
<dbReference type="InterPro" id="IPR053164">
    <property type="entry name" value="IS1016-like_transposase"/>
</dbReference>
<feature type="compositionally biased region" description="Low complexity" evidence="1">
    <location>
        <begin position="42"/>
        <end position="60"/>
    </location>
</feature>
<feature type="region of interest" description="Disordered" evidence="1">
    <location>
        <begin position="125"/>
        <end position="163"/>
    </location>
</feature>
<protein>
    <recommendedName>
        <fullName evidence="2">ISXO2-like transposase domain-containing protein</fullName>
    </recommendedName>
</protein>
<organism evidence="3 4">
    <name type="scientific">Meganyctiphanes norvegica</name>
    <name type="common">Northern krill</name>
    <name type="synonym">Thysanopoda norvegica</name>
    <dbReference type="NCBI Taxonomy" id="48144"/>
    <lineage>
        <taxon>Eukaryota</taxon>
        <taxon>Metazoa</taxon>
        <taxon>Ecdysozoa</taxon>
        <taxon>Arthropoda</taxon>
        <taxon>Crustacea</taxon>
        <taxon>Multicrustacea</taxon>
        <taxon>Malacostraca</taxon>
        <taxon>Eumalacostraca</taxon>
        <taxon>Eucarida</taxon>
        <taxon>Euphausiacea</taxon>
        <taxon>Euphausiidae</taxon>
        <taxon>Meganyctiphanes</taxon>
    </lineage>
</organism>
<dbReference type="InterPro" id="IPR024445">
    <property type="entry name" value="Tnp_ISXO2-like"/>
</dbReference>
<proteinExistence type="predicted"/>
<feature type="compositionally biased region" description="Basic and acidic residues" evidence="1">
    <location>
        <begin position="598"/>
        <end position="616"/>
    </location>
</feature>
<sequence>MRKKIVVRFTMDNLSTSTAPSAAMNQNIPNSIEQHLSRQQQHHYQQPQFYGQQQSQFNEQEQQQYGSCDEILPLPILKTDEKASTISAPPVYTAINFENIPNNHNALLMTPVNLHKYSRYSPEPPNIYPPELAKNSKPENSEMHYPQSHRDLNSQCPKPKSYTQEKPPEFFKKFKIMESELKRKDEQKLSEHRDTMPGMNIENSFLNLQHSIFQNEVGITQECRCPDDSYIDNKDDSCSGEEMEKHKNCSKLSDKSPQNVWQETPFSNKVEHYTEKVPESEGDDIIVQLVDATTPIIDVIRWLQKNLLLKSEMKCDRCESYMTWKISNKTSQSWRDGFYWICKNGKCPTLNCRRNIRIGSIFDKSKLCLKDWLHIMYKWSRNVGQSAASSQMKISRCTIATCYSFFREVCVGYFNANPIKLGGPGIILEIDVFCLSPEYSKKQKRKSEPQPPIWVFIIMDTNCTPSIGYMEIIDTKDVVILLPIILKVVQSGSIIRSKEWMTYQKIQGILNTGGIVTHSVNFVNAINNDHEKQTIESYWQKHKSYLAAMRGTSRGNLKSYLQEFMWHERFSDNTLEIFCEQIALQYSDSSYIDISDRSSLEKEKKEQENNLEEPPHKKNSSIFQQDGHSIFQASTTKDLNASDASYIDNTDFPCLGEKIENHKYYLEGKLEENIDNVKELPLKKGHPGVQKKRRFSKKVKDNTKNQEPVSESDNVIVWLVAATTPIMDVIRWLQQHQLLKSEMKCDCCEHFMAWKTSNKAAKAWRDGFFWRCKNSNCPTFNCTKNIRMGSIFDKSKMCLKDWLRIIYRWSKNVGQSAASEEVNISRGTIANCYSFFREVCETYFKANPVKLGGIGITIEIEVFCFSSEYSKKQKRKPEGAEPHPPIWVLSIADTNCAPSIGYMEVVETKDAATLLPILLEVVQPGSIIHCKEWRAYREIQGHSEQSVNFVNADTSVQKAHIESYWKKHKSYLKAMRGTRKCNLNSYLQELMWHERFSDNALEILCEQIAVQYSDAPYIDNTEGSSLGEQIEKQKYNYLQVKLEENTIILEPPPKKGPRAQQRSHSIFKDNITSYIDNSEDSCSEEEMDCTNYLEVK</sequence>